<comment type="pathway">
    <text evidence="2 6">Metabolic intermediate biosynthesis; 5-phospho-alpha-D-ribose 1-diphosphate biosynthesis; 5-phospho-alpha-D-ribose 1-diphosphate from D-ribose 5-phosphate (route II): step 3/3.</text>
</comment>
<dbReference type="HAMAP" id="MF_00836">
    <property type="entry name" value="PhnN"/>
    <property type="match status" value="1"/>
</dbReference>
<feature type="domain" description="Guanylate kinase-like" evidence="7">
    <location>
        <begin position="3"/>
        <end position="185"/>
    </location>
</feature>
<feature type="binding site" evidence="6">
    <location>
        <begin position="10"/>
        <end position="17"/>
    </location>
    <ligand>
        <name>ATP</name>
        <dbReference type="ChEBI" id="CHEBI:30616"/>
    </ligand>
</feature>
<dbReference type="GO" id="GO:0006015">
    <property type="term" value="P:5-phosphoribose 1-diphosphate biosynthetic process"/>
    <property type="evidence" value="ECO:0007669"/>
    <property type="project" value="UniProtKB-UniRule"/>
</dbReference>
<name>A0A356LKD0_9BURK</name>
<gene>
    <name evidence="6" type="primary">phnN</name>
    <name evidence="8" type="ORF">DD666_18755</name>
</gene>
<dbReference type="NCBIfam" id="TIGR02322">
    <property type="entry name" value="phosphon_PhnN"/>
    <property type="match status" value="1"/>
</dbReference>
<dbReference type="Gene3D" id="3.40.50.300">
    <property type="entry name" value="P-loop containing nucleotide triphosphate hydrolases"/>
    <property type="match status" value="1"/>
</dbReference>
<dbReference type="PANTHER" id="PTHR23117">
    <property type="entry name" value="GUANYLATE KINASE-RELATED"/>
    <property type="match status" value="1"/>
</dbReference>
<dbReference type="InterPro" id="IPR012699">
    <property type="entry name" value="PhnN"/>
</dbReference>
<dbReference type="PANTHER" id="PTHR23117:SF8">
    <property type="entry name" value="RIBOSE 1,5-BISPHOSPHATE PHOSPHOKINASE PHNN"/>
    <property type="match status" value="1"/>
</dbReference>
<dbReference type="InterPro" id="IPR008144">
    <property type="entry name" value="Guanylate_kin-like_dom"/>
</dbReference>
<dbReference type="GO" id="GO:0019634">
    <property type="term" value="P:organic phosphonate metabolic process"/>
    <property type="evidence" value="ECO:0007669"/>
    <property type="project" value="UniProtKB-UniRule"/>
</dbReference>
<dbReference type="PROSITE" id="PS50052">
    <property type="entry name" value="GUANYLATE_KINASE_2"/>
    <property type="match status" value="1"/>
</dbReference>
<dbReference type="EMBL" id="DOEK01000039">
    <property type="protein sequence ID" value="HBP31436.1"/>
    <property type="molecule type" value="Genomic_DNA"/>
</dbReference>
<dbReference type="UniPathway" id="UPA00087">
    <property type="reaction ID" value="UER00175"/>
</dbReference>
<evidence type="ECO:0000256" key="5">
    <source>
        <dbReference type="ARBA" id="ARBA00022840"/>
    </source>
</evidence>
<dbReference type="SMART" id="SM00072">
    <property type="entry name" value="GuKc"/>
    <property type="match status" value="1"/>
</dbReference>
<comment type="similarity">
    <text evidence="6">Belongs to the ribose 1,5-bisphosphokinase family.</text>
</comment>
<evidence type="ECO:0000256" key="1">
    <source>
        <dbReference type="ARBA" id="ARBA00000373"/>
    </source>
</evidence>
<evidence type="ECO:0000313" key="9">
    <source>
        <dbReference type="Proteomes" id="UP000264036"/>
    </source>
</evidence>
<evidence type="ECO:0000259" key="7">
    <source>
        <dbReference type="PROSITE" id="PS50052"/>
    </source>
</evidence>
<organism evidence="8 9">
    <name type="scientific">Advenella kashmirensis</name>
    <dbReference type="NCBI Taxonomy" id="310575"/>
    <lineage>
        <taxon>Bacteria</taxon>
        <taxon>Pseudomonadati</taxon>
        <taxon>Pseudomonadota</taxon>
        <taxon>Betaproteobacteria</taxon>
        <taxon>Burkholderiales</taxon>
        <taxon>Alcaligenaceae</taxon>
    </lineage>
</organism>
<accession>A0A356LKD0</accession>
<dbReference type="EC" id="2.7.4.23" evidence="6"/>
<dbReference type="GO" id="GO:0033863">
    <property type="term" value="F:ribose 1,5-bisphosphate phosphokinase activity"/>
    <property type="evidence" value="ECO:0007669"/>
    <property type="project" value="UniProtKB-UniRule"/>
</dbReference>
<keyword evidence="4 6" id="KW-0547">Nucleotide-binding</keyword>
<dbReference type="Proteomes" id="UP000264036">
    <property type="component" value="Unassembled WGS sequence"/>
</dbReference>
<evidence type="ECO:0000256" key="3">
    <source>
        <dbReference type="ARBA" id="ARBA00022679"/>
    </source>
</evidence>
<proteinExistence type="inferred from homology"/>
<dbReference type="NCBIfam" id="NF007485">
    <property type="entry name" value="PRK10078.1"/>
    <property type="match status" value="1"/>
</dbReference>
<comment type="function">
    <text evidence="6">Catalyzes the phosphorylation of ribose 1,5-bisphosphate to 5-phospho-D-ribosyl alpha-1-diphosphate (PRPP).</text>
</comment>
<keyword evidence="5 6" id="KW-0067">ATP-binding</keyword>
<evidence type="ECO:0000256" key="4">
    <source>
        <dbReference type="ARBA" id="ARBA00022741"/>
    </source>
</evidence>
<evidence type="ECO:0000313" key="8">
    <source>
        <dbReference type="EMBL" id="HBP31436.1"/>
    </source>
</evidence>
<evidence type="ECO:0000256" key="2">
    <source>
        <dbReference type="ARBA" id="ARBA00005069"/>
    </source>
</evidence>
<comment type="catalytic activity">
    <reaction evidence="1 6">
        <text>alpha-D-ribose 1,5-bisphosphate + ATP = 5-phospho-alpha-D-ribose 1-diphosphate + ADP</text>
        <dbReference type="Rhea" id="RHEA:20109"/>
        <dbReference type="ChEBI" id="CHEBI:30616"/>
        <dbReference type="ChEBI" id="CHEBI:58017"/>
        <dbReference type="ChEBI" id="CHEBI:68688"/>
        <dbReference type="ChEBI" id="CHEBI:456216"/>
        <dbReference type="EC" id="2.7.4.23"/>
    </reaction>
</comment>
<dbReference type="InterPro" id="IPR008145">
    <property type="entry name" value="GK/Ca_channel_bsu"/>
</dbReference>
<dbReference type="SUPFAM" id="SSF52540">
    <property type="entry name" value="P-loop containing nucleoside triphosphate hydrolases"/>
    <property type="match status" value="1"/>
</dbReference>
<dbReference type="GO" id="GO:0005524">
    <property type="term" value="F:ATP binding"/>
    <property type="evidence" value="ECO:0007669"/>
    <property type="project" value="UniProtKB-KW"/>
</dbReference>
<reference evidence="8 9" key="1">
    <citation type="journal article" date="2018" name="Nat. Biotechnol.">
        <title>A standardized bacterial taxonomy based on genome phylogeny substantially revises the tree of life.</title>
        <authorList>
            <person name="Parks D.H."/>
            <person name="Chuvochina M."/>
            <person name="Waite D.W."/>
            <person name="Rinke C."/>
            <person name="Skarshewski A."/>
            <person name="Chaumeil P.A."/>
            <person name="Hugenholtz P."/>
        </authorList>
    </citation>
    <scope>NUCLEOTIDE SEQUENCE [LARGE SCALE GENOMIC DNA]</scope>
    <source>
        <strain evidence="8">UBA10707</strain>
    </source>
</reference>
<protein>
    <recommendedName>
        <fullName evidence="6">Ribose 1,5-bisphosphate phosphokinase PhnN</fullName>
        <ecNumber evidence="6">2.7.4.23</ecNumber>
    </recommendedName>
    <alternativeName>
        <fullName evidence="6">Ribose 1,5-bisphosphokinase</fullName>
    </alternativeName>
</protein>
<dbReference type="AlphaFoldDB" id="A0A356LKD0"/>
<keyword evidence="8" id="KW-0418">Kinase</keyword>
<sequence>MSGQLVYVMGPSGSGKDSLLQLAASRAGSQLRVMKRYITRSAESEGEDAFSLSSEAFAAMQARGEFALSWRANGLAYGIPIALDNLLAQGHTVLVNGSRAYCESAVQRYESVLVVLVQVDPPLLLQRLLQRGRESRQEITQRLARNTALDTAFMDGLREQGARLVVLDNSGDLDSAVTQLLHTIEQATILERQ</sequence>
<dbReference type="GO" id="GO:0005829">
    <property type="term" value="C:cytosol"/>
    <property type="evidence" value="ECO:0007669"/>
    <property type="project" value="TreeGrafter"/>
</dbReference>
<dbReference type="InterPro" id="IPR027417">
    <property type="entry name" value="P-loop_NTPase"/>
</dbReference>
<evidence type="ECO:0000256" key="6">
    <source>
        <dbReference type="HAMAP-Rule" id="MF_00836"/>
    </source>
</evidence>
<comment type="caution">
    <text evidence="8">The sequence shown here is derived from an EMBL/GenBank/DDBJ whole genome shotgun (WGS) entry which is preliminary data.</text>
</comment>
<keyword evidence="3 6" id="KW-0808">Transferase</keyword>